<dbReference type="InterPro" id="IPR036181">
    <property type="entry name" value="MIT_dom_sf"/>
</dbReference>
<dbReference type="OMA" id="GDYRRGC"/>
<feature type="region of interest" description="Disordered" evidence="7">
    <location>
        <begin position="189"/>
        <end position="213"/>
    </location>
</feature>
<dbReference type="Proteomes" id="UP000277928">
    <property type="component" value="Unassembled WGS sequence"/>
</dbReference>
<feature type="domain" description="Calpain catalytic" evidence="8">
    <location>
        <begin position="271"/>
        <end position="551"/>
    </location>
</feature>
<dbReference type="InterPro" id="IPR007330">
    <property type="entry name" value="MIT_dom"/>
</dbReference>
<dbReference type="CDD" id="cd00044">
    <property type="entry name" value="CysPc"/>
    <property type="match status" value="1"/>
</dbReference>
<evidence type="ECO:0000259" key="8">
    <source>
        <dbReference type="PROSITE" id="PS50203"/>
    </source>
</evidence>
<keyword evidence="10" id="KW-1185">Reference proteome</keyword>
<dbReference type="AlphaFoldDB" id="A0A3P6T728"/>
<dbReference type="Pfam" id="PF00648">
    <property type="entry name" value="Peptidase_C2"/>
    <property type="match status" value="1"/>
</dbReference>
<dbReference type="Gene3D" id="1.20.58.80">
    <property type="entry name" value="Phosphotransferase system, lactose/cellobiose-type IIA subunit"/>
    <property type="match status" value="2"/>
</dbReference>
<dbReference type="InterPro" id="IPR036213">
    <property type="entry name" value="Calpain_III_sf"/>
</dbReference>
<evidence type="ECO:0000313" key="9">
    <source>
        <dbReference type="EMBL" id="VDK83862.1"/>
    </source>
</evidence>
<dbReference type="STRING" id="42156.A0A3P6T728"/>
<protein>
    <recommendedName>
        <fullName evidence="8">Calpain catalytic domain-containing protein</fullName>
    </recommendedName>
</protein>
<comment type="similarity">
    <text evidence="1">Belongs to the peptidase C2 family.</text>
</comment>
<dbReference type="InterPro" id="IPR038765">
    <property type="entry name" value="Papain-like_cys_pep_sf"/>
</dbReference>
<dbReference type="InterPro" id="IPR001300">
    <property type="entry name" value="Peptidase_C2_calpain_cat"/>
</dbReference>
<feature type="active site" evidence="5 6">
    <location>
        <position position="469"/>
    </location>
</feature>
<evidence type="ECO:0000313" key="10">
    <source>
        <dbReference type="Proteomes" id="UP000277928"/>
    </source>
</evidence>
<dbReference type="PANTHER" id="PTHR46143:SF1">
    <property type="entry name" value="CALPAIN-7"/>
    <property type="match status" value="1"/>
</dbReference>
<keyword evidence="4 6" id="KW-0788">Thiol protease</keyword>
<evidence type="ECO:0000256" key="7">
    <source>
        <dbReference type="SAM" id="MobiDB-lite"/>
    </source>
</evidence>
<evidence type="ECO:0000256" key="3">
    <source>
        <dbReference type="ARBA" id="ARBA00022801"/>
    </source>
</evidence>
<dbReference type="PROSITE" id="PS50203">
    <property type="entry name" value="CALPAIN_CAT"/>
    <property type="match status" value="1"/>
</dbReference>
<accession>A0A3P6T728</accession>
<sequence>MDEVAYSAQKAIEYDKACRWDAAIYFYTDAANSILELIRQEKIPASYKGKAEEYVKRAEIIRSQTSFVEMNEVNSLGASKISTNIKSQQQLNLERAEFLLYQALDQDEAGNVGEAIMLYSSAIELCISASKTSCDASMAEKLRHLARKALDRAEDLKSYGKSEKSPSIKLPEAPVDEISDLHINNSFEESTANTTSSKTALTSRRKTAGDSNGRLTKSELTVLATTSNVNGRQYVPFLAVDLKERFAYPVPFTDKHGLLALSDKQSKRLKSWMRPDEFMQSPKIIDRIDSGTIKQSIISDCSFVASLAISAQYERRFKKPLVTSIIYPQNKLGIPLYNPCGKYMIKMHFNGVWRKIVIDDRFPIGEYGDFLCSYSQQKDELWVSLLEKAYMKVMGGYDFPGSNSSIDMHALTGWIPERISIKTVCSGSDANAVFDKLFTRYHQGHCLITLATGKMDEPTINRTGLIDTHAYAVLDMRKIEGEQLLMLKNPWTHLRWKGRYSEKDKRSWTPQLCKALDYSPADAQQFDDGIFWIDFKSVCHFFEVFYVSWDPSIFPFTYGLHAMWSAGLGPVKDLYSVADNPQYTLEVNSNGSTAVWILLTRHIMDKDDFANNKEYITVMVYKSGKKIYAPTSLKPIMGAIRLNSPHYLCQMIISECGCQRYTLVVAQYEKMKTIYYTLRVYSTAEFRLRKMTVPYVSKKKETGEWKGKTAGGCGNGPSRETYMYILILLVFPY</sequence>
<dbReference type="Gene3D" id="2.60.120.380">
    <property type="match status" value="1"/>
</dbReference>
<dbReference type="GO" id="GO:0004198">
    <property type="term" value="F:calcium-dependent cysteine-type endopeptidase activity"/>
    <property type="evidence" value="ECO:0007669"/>
    <property type="project" value="InterPro"/>
</dbReference>
<organism evidence="9 10">
    <name type="scientific">Litomosoides sigmodontis</name>
    <name type="common">Filarial nematode worm</name>
    <dbReference type="NCBI Taxonomy" id="42156"/>
    <lineage>
        <taxon>Eukaryota</taxon>
        <taxon>Metazoa</taxon>
        <taxon>Ecdysozoa</taxon>
        <taxon>Nematoda</taxon>
        <taxon>Chromadorea</taxon>
        <taxon>Rhabditida</taxon>
        <taxon>Spirurina</taxon>
        <taxon>Spiruromorpha</taxon>
        <taxon>Filarioidea</taxon>
        <taxon>Onchocercidae</taxon>
        <taxon>Litomosoides</taxon>
    </lineage>
</organism>
<dbReference type="SMART" id="SM00230">
    <property type="entry name" value="CysPc"/>
    <property type="match status" value="1"/>
</dbReference>
<dbReference type="InterPro" id="IPR022684">
    <property type="entry name" value="Calpain_cysteine_protease"/>
</dbReference>
<evidence type="ECO:0000256" key="1">
    <source>
        <dbReference type="ARBA" id="ARBA00007623"/>
    </source>
</evidence>
<keyword evidence="2 6" id="KW-0645">Protease</keyword>
<dbReference type="PANTHER" id="PTHR46143">
    <property type="entry name" value="CALPAIN-7"/>
    <property type="match status" value="1"/>
</dbReference>
<dbReference type="Gene3D" id="3.90.70.10">
    <property type="entry name" value="Cysteine proteinases"/>
    <property type="match status" value="1"/>
</dbReference>
<dbReference type="InterPro" id="IPR051297">
    <property type="entry name" value="PalB/RIM13"/>
</dbReference>
<reference evidence="9 10" key="1">
    <citation type="submission" date="2018-08" db="EMBL/GenBank/DDBJ databases">
        <authorList>
            <person name="Laetsch R D."/>
            <person name="Stevens L."/>
            <person name="Kumar S."/>
            <person name="Blaxter L. M."/>
        </authorList>
    </citation>
    <scope>NUCLEOTIDE SEQUENCE [LARGE SCALE GENOMIC DNA]</scope>
</reference>
<feature type="active site" evidence="5 6">
    <location>
        <position position="301"/>
    </location>
</feature>
<evidence type="ECO:0000256" key="6">
    <source>
        <dbReference type="PROSITE-ProRule" id="PRU00239"/>
    </source>
</evidence>
<proteinExistence type="inferred from homology"/>
<keyword evidence="3 6" id="KW-0378">Hydrolase</keyword>
<evidence type="ECO:0000256" key="5">
    <source>
        <dbReference type="PIRSR" id="PIRSR622684-1"/>
    </source>
</evidence>
<dbReference type="OrthoDB" id="167576at2759"/>
<feature type="active site" evidence="5 6">
    <location>
        <position position="489"/>
    </location>
</feature>
<dbReference type="EMBL" id="UYRX01000561">
    <property type="protein sequence ID" value="VDK83862.1"/>
    <property type="molecule type" value="Genomic_DNA"/>
</dbReference>
<dbReference type="SUPFAM" id="SSF54001">
    <property type="entry name" value="Cysteine proteinases"/>
    <property type="match status" value="1"/>
</dbReference>
<dbReference type="SUPFAM" id="SSF116846">
    <property type="entry name" value="MIT domain"/>
    <property type="match status" value="2"/>
</dbReference>
<dbReference type="PRINTS" id="PR00704">
    <property type="entry name" value="CALPAIN"/>
</dbReference>
<evidence type="ECO:0000256" key="2">
    <source>
        <dbReference type="ARBA" id="ARBA00022670"/>
    </source>
</evidence>
<evidence type="ECO:0000256" key="4">
    <source>
        <dbReference type="ARBA" id="ARBA00022807"/>
    </source>
</evidence>
<dbReference type="GO" id="GO:0006508">
    <property type="term" value="P:proteolysis"/>
    <property type="evidence" value="ECO:0007669"/>
    <property type="project" value="UniProtKB-KW"/>
</dbReference>
<name>A0A3P6T728_LITSI</name>
<gene>
    <name evidence="9" type="ORF">NLS_LOCUS6401</name>
</gene>
<dbReference type="SUPFAM" id="SSF49758">
    <property type="entry name" value="Calpain large subunit, middle domain (domain III)"/>
    <property type="match status" value="1"/>
</dbReference>
<dbReference type="Pfam" id="PF04212">
    <property type="entry name" value="MIT"/>
    <property type="match status" value="2"/>
</dbReference>
<feature type="compositionally biased region" description="Polar residues" evidence="7">
    <location>
        <begin position="189"/>
        <end position="202"/>
    </location>
</feature>
<dbReference type="SMART" id="SM00745">
    <property type="entry name" value="MIT"/>
    <property type="match status" value="2"/>
</dbReference>